<feature type="region of interest" description="Disordered" evidence="1">
    <location>
        <begin position="1"/>
        <end position="50"/>
    </location>
</feature>
<dbReference type="Proteomes" id="UP000005220">
    <property type="component" value="Chromosome 2"/>
</dbReference>
<dbReference type="eggNOG" id="ENOG502S5IG">
    <property type="taxonomic scope" value="Eukaryota"/>
</dbReference>
<dbReference type="HOGENOM" id="CLU_091460_0_0_1"/>
<dbReference type="FunCoup" id="H2APW7">
    <property type="interactions" value="47"/>
</dbReference>
<dbReference type="OrthoDB" id="4036043at2759"/>
<dbReference type="AlphaFoldDB" id="H2APW7"/>
<dbReference type="EMBL" id="HE650822">
    <property type="protein sequence ID" value="CCF56417.1"/>
    <property type="molecule type" value="Genomic_DNA"/>
</dbReference>
<dbReference type="KEGG" id="kaf:KAFR_0B01180"/>
<sequence>MRTRSLGSRDKNDTKKLHLITPEEPKRRSDEDGERLLLSSSPMGGSNERENEIHQFLTPSVKTTKNLEVEITRLITKLKTSTEPTDYSKDEIIKILNKTLVSLSHWILQAQLWQLNKLSTDRNLIETNLAKKEIEFLKHKLVHSNSNLNRTIPKASGKIVKPNISSFMAKHGTEDYHGGHGTSNSFKLVENNKPHPRMRRRSDNPLTNEYVRVFQLQKDNK</sequence>
<feature type="region of interest" description="Disordered" evidence="1">
    <location>
        <begin position="176"/>
        <end position="207"/>
    </location>
</feature>
<proteinExistence type="predicted"/>
<keyword evidence="3" id="KW-1185">Reference proteome</keyword>
<evidence type="ECO:0000313" key="3">
    <source>
        <dbReference type="Proteomes" id="UP000005220"/>
    </source>
</evidence>
<protein>
    <submittedName>
        <fullName evidence="2">Uncharacterized protein</fullName>
    </submittedName>
</protein>
<organism evidence="2 3">
    <name type="scientific">Kazachstania africana (strain ATCC 22294 / BCRC 22015 / CBS 2517 / CECT 1963 / NBRC 1671 / NRRL Y-8276)</name>
    <name type="common">Yeast</name>
    <name type="synonym">Kluyveromyces africanus</name>
    <dbReference type="NCBI Taxonomy" id="1071382"/>
    <lineage>
        <taxon>Eukaryota</taxon>
        <taxon>Fungi</taxon>
        <taxon>Dikarya</taxon>
        <taxon>Ascomycota</taxon>
        <taxon>Saccharomycotina</taxon>
        <taxon>Saccharomycetes</taxon>
        <taxon>Saccharomycetales</taxon>
        <taxon>Saccharomycetaceae</taxon>
        <taxon>Kazachstania</taxon>
    </lineage>
</organism>
<dbReference type="RefSeq" id="XP_003955552.1">
    <property type="nucleotide sequence ID" value="XM_003955503.1"/>
</dbReference>
<dbReference type="InParanoid" id="H2APW7"/>
<accession>H2APW7</accession>
<evidence type="ECO:0000256" key="1">
    <source>
        <dbReference type="SAM" id="MobiDB-lite"/>
    </source>
</evidence>
<feature type="compositionally biased region" description="Basic and acidic residues" evidence="1">
    <location>
        <begin position="7"/>
        <end position="30"/>
    </location>
</feature>
<gene>
    <name evidence="2" type="primary">KAFR0B01180</name>
    <name evidence="2" type="ORF">KAFR_0B01180</name>
</gene>
<name>H2APW7_KAZAF</name>
<reference evidence="2 3" key="1">
    <citation type="journal article" date="2011" name="Proc. Natl. Acad. Sci. U.S.A.">
        <title>Evolutionary erosion of yeast sex chromosomes by mating-type switching accidents.</title>
        <authorList>
            <person name="Gordon J.L."/>
            <person name="Armisen D."/>
            <person name="Proux-Wera E."/>
            <person name="Oheigeartaigh S.S."/>
            <person name="Byrne K.P."/>
            <person name="Wolfe K.H."/>
        </authorList>
    </citation>
    <scope>NUCLEOTIDE SEQUENCE [LARGE SCALE GENOMIC DNA]</scope>
    <source>
        <strain evidence="3">ATCC 22294 / BCRC 22015 / CBS 2517 / CECT 1963 / NBRC 1671 / NRRL Y-8276</strain>
    </source>
</reference>
<evidence type="ECO:0000313" key="2">
    <source>
        <dbReference type="EMBL" id="CCF56417.1"/>
    </source>
</evidence>
<dbReference type="GeneID" id="13882641"/>